<feature type="disulfide bond" evidence="2">
    <location>
        <begin position="506"/>
        <end position="540"/>
    </location>
</feature>
<dbReference type="SMART" id="SM00214">
    <property type="entry name" value="VWC"/>
    <property type="match status" value="6"/>
</dbReference>
<accession>A0A6J8BHD8</accession>
<dbReference type="GO" id="GO:0005615">
    <property type="term" value="C:extracellular space"/>
    <property type="evidence" value="ECO:0007669"/>
    <property type="project" value="TreeGrafter"/>
</dbReference>
<feature type="domain" description="VWFC" evidence="3">
    <location>
        <begin position="307"/>
        <end position="372"/>
    </location>
</feature>
<evidence type="ECO:0000313" key="6">
    <source>
        <dbReference type="Proteomes" id="UP000507470"/>
    </source>
</evidence>
<protein>
    <recommendedName>
        <fullName evidence="7">VWFC domain-containing protein</fullName>
    </recommendedName>
</protein>
<keyword evidence="1" id="KW-0732">Signal</keyword>
<dbReference type="PROSITE" id="PS51670">
    <property type="entry name" value="SHKT"/>
    <property type="match status" value="1"/>
</dbReference>
<dbReference type="SMART" id="SM00254">
    <property type="entry name" value="ShKT"/>
    <property type="match status" value="4"/>
</dbReference>
<dbReference type="PROSITE" id="PS01208">
    <property type="entry name" value="VWFC_1"/>
    <property type="match status" value="1"/>
</dbReference>
<reference evidence="5 6" key="1">
    <citation type="submission" date="2020-06" db="EMBL/GenBank/DDBJ databases">
        <authorList>
            <person name="Li R."/>
            <person name="Bekaert M."/>
        </authorList>
    </citation>
    <scope>NUCLEOTIDE SEQUENCE [LARGE SCALE GENOMIC DNA]</scope>
    <source>
        <strain evidence="6">wild</strain>
    </source>
</reference>
<dbReference type="AlphaFoldDB" id="A0A6J8BHD8"/>
<evidence type="ECO:0000313" key="5">
    <source>
        <dbReference type="EMBL" id="CAC5382851.1"/>
    </source>
</evidence>
<name>A0A6J8BHD8_MYTCO</name>
<dbReference type="SUPFAM" id="SSF57603">
    <property type="entry name" value="FnI-like domain"/>
    <property type="match status" value="2"/>
</dbReference>
<feature type="domain" description="VWFC" evidence="3">
    <location>
        <begin position="174"/>
        <end position="239"/>
    </location>
</feature>
<evidence type="ECO:0000256" key="1">
    <source>
        <dbReference type="ARBA" id="ARBA00022729"/>
    </source>
</evidence>
<dbReference type="EMBL" id="CACVKT020003265">
    <property type="protein sequence ID" value="CAC5382851.1"/>
    <property type="molecule type" value="Genomic_DNA"/>
</dbReference>
<feature type="domain" description="VWFC" evidence="3">
    <location>
        <begin position="418"/>
        <end position="481"/>
    </location>
</feature>
<organism evidence="5 6">
    <name type="scientific">Mytilus coruscus</name>
    <name type="common">Sea mussel</name>
    <dbReference type="NCBI Taxonomy" id="42192"/>
    <lineage>
        <taxon>Eukaryota</taxon>
        <taxon>Metazoa</taxon>
        <taxon>Spiralia</taxon>
        <taxon>Lophotrochozoa</taxon>
        <taxon>Mollusca</taxon>
        <taxon>Bivalvia</taxon>
        <taxon>Autobranchia</taxon>
        <taxon>Pteriomorphia</taxon>
        <taxon>Mytilida</taxon>
        <taxon>Mytiloidea</taxon>
        <taxon>Mytilidae</taxon>
        <taxon>Mytilinae</taxon>
        <taxon>Mytilus</taxon>
    </lineage>
</organism>
<dbReference type="PROSITE" id="PS50184">
    <property type="entry name" value="VWFC_2"/>
    <property type="match status" value="4"/>
</dbReference>
<evidence type="ECO:0000259" key="4">
    <source>
        <dbReference type="PROSITE" id="PS51670"/>
    </source>
</evidence>
<dbReference type="PANTHER" id="PTHR11348">
    <property type="entry name" value="CONNECTIVE TISSUE GROWTH FACTOR-RELATED"/>
    <property type="match status" value="1"/>
</dbReference>
<comment type="caution">
    <text evidence="2">Lacks conserved residue(s) required for the propagation of feature annotation.</text>
</comment>
<dbReference type="GO" id="GO:0007155">
    <property type="term" value="P:cell adhesion"/>
    <property type="evidence" value="ECO:0007669"/>
    <property type="project" value="TreeGrafter"/>
</dbReference>
<sequence>MLCESKLLYVGDVCVYIDSSQHSNGSHWYDGCGYTCECKDYITNFFNCTASKVNYLVIIHVNVKILLPTSITVQQGKLSCDYTCECKDTVTNFYNCTARCKAYPNLPSICILKPDPTDPCCKVPDCGPYTAITGNKFTGTIPSNKFNLVPIGTHSFFYGSSQNPNALQGTSSKDACIYKNKVHKQGASWDYGCDYVCTCLYGLKGLYGCLSKCPSYPALPSYCKKNRVPGQCCPVISCDIPGYGSFDPDSQLVPTPLPTKIGELITPALTSLVPIIQIDPNPSQNITSGIPGGGYPIKPDQITGISNQCVYKNKVYNKGESWDIDCDFTCTCVDGSTGYYECKPRCPTFNILPRHCFTTTVQGQCCKAIKCVSKDGSIGKPYAQFPVVGSYTGGFLGFRPGVSYKPGINTTSVNGLGCIYKGQLHQAGDEWDDGCDFHCKCVDSKIGRYQCTAQCPEFTKLPALCEFITVSGQCCKRLQCRTPTTVAPGIVTPTPIIPTPDPHPGCTDVIDNCADYGQSVCQQPYDAWARRNCQHYCGKCAQPGMTTPTPLCQDKLPNCDLYGPKVCVNEYVPWAKENCQHYCGMCADQMTTSTPSCVDKNPSACADIGPDVCTLLIDFARENCAHQCNLCPEPSVPSVQVTKAHALTPNFPGHHKPILSNNWTVLCLDKVRVSIYKKGVEKAFMLFNATGADKMSWFTPSRIIDSSWVDLQSTTKQYFAMSQDPDFSENFMPVRMLDNSKCDSNWLDVYIYSKQVLYGSRKETSFLLCSRTDLSSLGISQPGMTTPTPLCQDKLPNCDLYGQESSACADIGPDVCTLLIDFARENCAHQCNLCPEPSVPSVQVTKYIIITLYNLCPKPSVTSVQVTSASTNGYVLLMKGVTGVGTYPPGITDLFELWNSTKTINEFQPEAHALTPNFPGHYKPILSNNWTVLCLDKVRVSIYKKGVEKAFMLFNATGADKMSWFTPSRIIDSSWVDLQSTTKQYFAMSQDPDFLREFYASQNADNSKCDSTGWMFISTANRCYMEAEKKPAFYYAPGQTSAHWGYSAGCLYKGSLYHQGDSWEVGCVYTCTCDDEHSGHFSCHDLCPVYDHLPNICKVVIPNGQCCGHVECRPVRILPTDKCDSCFYKGQCYGWDETFIDDCKYKCECLSGNQGFYKCKELCYKWDLPSSCTLNEPAPGKCCKRPSCPPWISIQYPEGYKEE</sequence>
<dbReference type="InterPro" id="IPR003582">
    <property type="entry name" value="ShKT_dom"/>
</dbReference>
<evidence type="ECO:0000259" key="3">
    <source>
        <dbReference type="PROSITE" id="PS50184"/>
    </source>
</evidence>
<feature type="domain" description="ShKT" evidence="4">
    <location>
        <begin position="506"/>
        <end position="540"/>
    </location>
</feature>
<dbReference type="GO" id="GO:0045597">
    <property type="term" value="P:positive regulation of cell differentiation"/>
    <property type="evidence" value="ECO:0007669"/>
    <property type="project" value="TreeGrafter"/>
</dbReference>
<dbReference type="GO" id="GO:0005178">
    <property type="term" value="F:integrin binding"/>
    <property type="evidence" value="ECO:0007669"/>
    <property type="project" value="TreeGrafter"/>
</dbReference>
<proteinExistence type="predicted"/>
<evidence type="ECO:0000256" key="2">
    <source>
        <dbReference type="PROSITE-ProRule" id="PRU01005"/>
    </source>
</evidence>
<feature type="domain" description="VWFC" evidence="3">
    <location>
        <begin position="1048"/>
        <end position="1113"/>
    </location>
</feature>
<dbReference type="InterPro" id="IPR050941">
    <property type="entry name" value="CCN"/>
</dbReference>
<dbReference type="Proteomes" id="UP000507470">
    <property type="component" value="Unassembled WGS sequence"/>
</dbReference>
<gene>
    <name evidence="5" type="ORF">MCOR_18643</name>
</gene>
<dbReference type="OrthoDB" id="6105621at2759"/>
<evidence type="ECO:0008006" key="7">
    <source>
        <dbReference type="Google" id="ProtNLM"/>
    </source>
</evidence>
<keyword evidence="6" id="KW-1185">Reference proteome</keyword>
<dbReference type="InterPro" id="IPR001007">
    <property type="entry name" value="VWF_dom"/>
</dbReference>
<keyword evidence="2" id="KW-1015">Disulfide bond</keyword>